<dbReference type="PIRSF" id="PIRSF002162">
    <property type="entry name" value="Ribosomal_L6"/>
    <property type="match status" value="1"/>
</dbReference>
<dbReference type="InterPro" id="IPR002358">
    <property type="entry name" value="Ribosomal_uL6_CS"/>
</dbReference>
<comment type="caution">
    <text evidence="10">The sequence shown here is derived from an EMBL/GenBank/DDBJ whole genome shotgun (WGS) entry which is preliminary data.</text>
</comment>
<evidence type="ECO:0000256" key="1">
    <source>
        <dbReference type="ARBA" id="ARBA00009356"/>
    </source>
</evidence>
<dbReference type="FunFam" id="3.90.930.12:FF:000002">
    <property type="entry name" value="50S ribosomal protein L6"/>
    <property type="match status" value="1"/>
</dbReference>
<protein>
    <recommendedName>
        <fullName evidence="6">Large ribosomal subunit protein uL6</fullName>
    </recommendedName>
</protein>
<evidence type="ECO:0000256" key="4">
    <source>
        <dbReference type="ARBA" id="ARBA00022980"/>
    </source>
</evidence>
<dbReference type="NCBIfam" id="TIGR03654">
    <property type="entry name" value="L6_bact"/>
    <property type="match status" value="1"/>
</dbReference>
<keyword evidence="2 6" id="KW-0699">rRNA-binding</keyword>
<dbReference type="GO" id="GO:0019843">
    <property type="term" value="F:rRNA binding"/>
    <property type="evidence" value="ECO:0007669"/>
    <property type="project" value="UniProtKB-UniRule"/>
</dbReference>
<evidence type="ECO:0000259" key="9">
    <source>
        <dbReference type="Pfam" id="PF00347"/>
    </source>
</evidence>
<reference evidence="10 11" key="1">
    <citation type="submission" date="2015-12" db="EMBL/GenBank/DDBJ databases">
        <title>Draft genome sequnece of Fervidicola ferrireducens strain Y170.</title>
        <authorList>
            <person name="Patel B.K."/>
        </authorList>
    </citation>
    <scope>NUCLEOTIDE SEQUENCE [LARGE SCALE GENOMIC DNA]</scope>
    <source>
        <strain evidence="10 11">Y170</strain>
    </source>
</reference>
<keyword evidence="3 6" id="KW-0694">RNA-binding</keyword>
<evidence type="ECO:0000256" key="7">
    <source>
        <dbReference type="RuleBase" id="RU003869"/>
    </source>
</evidence>
<dbReference type="InterPro" id="IPR036789">
    <property type="entry name" value="Ribosomal_uL6-like_a/b-dom_sf"/>
</dbReference>
<keyword evidence="11" id="KW-1185">Reference proteome</keyword>
<dbReference type="PATRIC" id="fig|520764.3.peg.1936"/>
<comment type="similarity">
    <text evidence="1 6 7">Belongs to the universal ribosomal protein uL6 family.</text>
</comment>
<dbReference type="OrthoDB" id="9805007at2"/>
<dbReference type="AlphaFoldDB" id="A0A140L583"/>
<evidence type="ECO:0000256" key="8">
    <source>
        <dbReference type="RuleBase" id="RU003870"/>
    </source>
</evidence>
<dbReference type="InParanoid" id="A0A140L583"/>
<dbReference type="SUPFAM" id="SSF56053">
    <property type="entry name" value="Ribosomal protein L6"/>
    <property type="match status" value="2"/>
</dbReference>
<dbReference type="InterPro" id="IPR020040">
    <property type="entry name" value="Ribosomal_uL6_a/b-dom"/>
</dbReference>
<sequence length="179" mass="19658">MSRIGKKPIEIPKGVEVKIEGNVVTVKGPKGTITKEFHKDMQILQEDGKIVVKRPSDEKEHKALHGLTRSLIANMVNGVVNGYEKTLVLEGVGYRASKQGNKLVLTVGYSHPVEIEAPKGIDFEVPAQNKIIVRGIDKELVGITAAKIRSVKEPEPYKGKGIRYEDEVIRRKVGKAGGK</sequence>
<dbReference type="FunCoup" id="A0A140L583">
    <property type="interactions" value="411"/>
</dbReference>
<evidence type="ECO:0000313" key="11">
    <source>
        <dbReference type="Proteomes" id="UP000070427"/>
    </source>
</evidence>
<dbReference type="InterPro" id="IPR000702">
    <property type="entry name" value="Ribosomal_uL6-like"/>
</dbReference>
<organism evidence="10 11">
    <name type="scientific">Fervidicola ferrireducens</name>
    <dbReference type="NCBI Taxonomy" id="520764"/>
    <lineage>
        <taxon>Bacteria</taxon>
        <taxon>Bacillati</taxon>
        <taxon>Bacillota</taxon>
        <taxon>Clostridia</taxon>
        <taxon>Thermosediminibacterales</taxon>
        <taxon>Thermosediminibacteraceae</taxon>
        <taxon>Fervidicola</taxon>
    </lineage>
</organism>
<gene>
    <name evidence="6 10" type="primary">rplF</name>
    <name evidence="10" type="ORF">AN618_18000</name>
</gene>
<name>A0A140L583_9FIRM</name>
<evidence type="ECO:0000256" key="3">
    <source>
        <dbReference type="ARBA" id="ARBA00022884"/>
    </source>
</evidence>
<dbReference type="Gene3D" id="3.90.930.12">
    <property type="entry name" value="Ribosomal protein L6, alpha-beta domain"/>
    <property type="match status" value="2"/>
</dbReference>
<comment type="subunit">
    <text evidence="6">Part of the 50S ribosomal subunit.</text>
</comment>
<dbReference type="PROSITE" id="PS00525">
    <property type="entry name" value="RIBOSOMAL_L6_1"/>
    <property type="match status" value="1"/>
</dbReference>
<keyword evidence="5 6" id="KW-0687">Ribonucleoprotein</keyword>
<accession>A0A140L583</accession>
<dbReference type="STRING" id="520764.AN618_18000"/>
<evidence type="ECO:0000313" key="10">
    <source>
        <dbReference type="EMBL" id="KXG75708.1"/>
    </source>
</evidence>
<dbReference type="PANTHER" id="PTHR11655">
    <property type="entry name" value="60S/50S RIBOSOMAL PROTEIN L6/L9"/>
    <property type="match status" value="1"/>
</dbReference>
<dbReference type="PANTHER" id="PTHR11655:SF14">
    <property type="entry name" value="LARGE RIBOSOMAL SUBUNIT PROTEIN UL6M"/>
    <property type="match status" value="1"/>
</dbReference>
<dbReference type="Pfam" id="PF00347">
    <property type="entry name" value="Ribosomal_L6"/>
    <property type="match status" value="2"/>
</dbReference>
<proteinExistence type="inferred from homology"/>
<comment type="function">
    <text evidence="6 8">This protein binds to the 23S rRNA, and is important in its secondary structure. It is located near the subunit interface in the base of the L7/L12 stalk, and near the tRNA binding site of the peptidyltransferase center.</text>
</comment>
<dbReference type="InterPro" id="IPR019906">
    <property type="entry name" value="Ribosomal_uL6_bac-type"/>
</dbReference>
<feature type="domain" description="Large ribosomal subunit protein uL6 alpha-beta" evidence="9">
    <location>
        <begin position="11"/>
        <end position="81"/>
    </location>
</feature>
<evidence type="ECO:0000256" key="2">
    <source>
        <dbReference type="ARBA" id="ARBA00022730"/>
    </source>
</evidence>
<dbReference type="GO" id="GO:0002181">
    <property type="term" value="P:cytoplasmic translation"/>
    <property type="evidence" value="ECO:0007669"/>
    <property type="project" value="TreeGrafter"/>
</dbReference>
<dbReference type="GO" id="GO:0022625">
    <property type="term" value="C:cytosolic large ribosomal subunit"/>
    <property type="evidence" value="ECO:0007669"/>
    <property type="project" value="UniProtKB-UniRule"/>
</dbReference>
<dbReference type="HAMAP" id="MF_01365_B">
    <property type="entry name" value="Ribosomal_uL6_B"/>
    <property type="match status" value="1"/>
</dbReference>
<dbReference type="EMBL" id="LOED01000024">
    <property type="protein sequence ID" value="KXG75708.1"/>
    <property type="molecule type" value="Genomic_DNA"/>
</dbReference>
<dbReference type="GO" id="GO:0003735">
    <property type="term" value="F:structural constituent of ribosome"/>
    <property type="evidence" value="ECO:0007669"/>
    <property type="project" value="UniProtKB-UniRule"/>
</dbReference>
<dbReference type="FunFam" id="3.90.930.12:FF:000001">
    <property type="entry name" value="50S ribosomal protein L6"/>
    <property type="match status" value="1"/>
</dbReference>
<dbReference type="Proteomes" id="UP000070427">
    <property type="component" value="Unassembled WGS sequence"/>
</dbReference>
<dbReference type="PRINTS" id="PR00059">
    <property type="entry name" value="RIBOSOMALL6"/>
</dbReference>
<evidence type="ECO:0000256" key="6">
    <source>
        <dbReference type="HAMAP-Rule" id="MF_01365"/>
    </source>
</evidence>
<dbReference type="RefSeq" id="WP_066354055.1">
    <property type="nucleotide sequence ID" value="NZ_LOED01000024.1"/>
</dbReference>
<evidence type="ECO:0000256" key="5">
    <source>
        <dbReference type="ARBA" id="ARBA00023274"/>
    </source>
</evidence>
<keyword evidence="4 6" id="KW-0689">Ribosomal protein</keyword>
<feature type="domain" description="Large ribosomal subunit protein uL6 alpha-beta" evidence="9">
    <location>
        <begin position="91"/>
        <end position="164"/>
    </location>
</feature>